<dbReference type="Proteomes" id="UP001458880">
    <property type="component" value="Unassembled WGS sequence"/>
</dbReference>
<gene>
    <name evidence="4" type="ORF">QE152_g39670</name>
</gene>
<dbReference type="AlphaFoldDB" id="A0AAW1HTM3"/>
<dbReference type="Gene3D" id="1.20.80.10">
    <property type="match status" value="1"/>
</dbReference>
<feature type="domain" description="ACB" evidence="3">
    <location>
        <begin position="3"/>
        <end position="72"/>
    </location>
</feature>
<dbReference type="PRINTS" id="PR00689">
    <property type="entry name" value="ACOABINDINGP"/>
</dbReference>
<dbReference type="InterPro" id="IPR022408">
    <property type="entry name" value="Acyl-CoA-binding_prot_CS"/>
</dbReference>
<dbReference type="PANTHER" id="PTHR23310">
    <property type="entry name" value="ACYL-COA-BINDING PROTEIN, ACBP"/>
    <property type="match status" value="1"/>
</dbReference>
<dbReference type="PROSITE" id="PS00880">
    <property type="entry name" value="ACB_1"/>
    <property type="match status" value="1"/>
</dbReference>
<comment type="caution">
    <text evidence="4">The sequence shown here is derived from an EMBL/GenBank/DDBJ whole genome shotgun (WGS) entry which is preliminary data.</text>
</comment>
<dbReference type="SUPFAM" id="SSF47027">
    <property type="entry name" value="Acyl-CoA binding protein"/>
    <property type="match status" value="1"/>
</dbReference>
<dbReference type="InterPro" id="IPR035984">
    <property type="entry name" value="Acyl-CoA-binding_sf"/>
</dbReference>
<dbReference type="GO" id="GO:0006631">
    <property type="term" value="P:fatty acid metabolic process"/>
    <property type="evidence" value="ECO:0007669"/>
    <property type="project" value="TreeGrafter"/>
</dbReference>
<dbReference type="PROSITE" id="PS51228">
    <property type="entry name" value="ACB_2"/>
    <property type="match status" value="1"/>
</dbReference>
<sequence length="72" mass="8074">MSLQEKFDKAAADVKKLKSLPGNDDLLILYALFKQGTVGDVNTDRPGMLDVKGKAKAMIKSFYFIYRSTWDA</sequence>
<dbReference type="GO" id="GO:0000062">
    <property type="term" value="F:fatty-acyl-CoA binding"/>
    <property type="evidence" value="ECO:0007669"/>
    <property type="project" value="InterPro"/>
</dbReference>
<reference evidence="4 5" key="1">
    <citation type="journal article" date="2024" name="BMC Genomics">
        <title>De novo assembly and annotation of Popillia japonica's genome with initial clues to its potential as an invasive pest.</title>
        <authorList>
            <person name="Cucini C."/>
            <person name="Boschi S."/>
            <person name="Funari R."/>
            <person name="Cardaioli E."/>
            <person name="Iannotti N."/>
            <person name="Marturano G."/>
            <person name="Paoli F."/>
            <person name="Bruttini M."/>
            <person name="Carapelli A."/>
            <person name="Frati F."/>
            <person name="Nardi F."/>
        </authorList>
    </citation>
    <scope>NUCLEOTIDE SEQUENCE [LARGE SCALE GENOMIC DNA]</scope>
    <source>
        <strain evidence="4">DMR45628</strain>
    </source>
</reference>
<dbReference type="EMBL" id="JASPKY010000966">
    <property type="protein sequence ID" value="KAK9679848.1"/>
    <property type="molecule type" value="Genomic_DNA"/>
</dbReference>
<accession>A0AAW1HTM3</accession>
<evidence type="ECO:0000313" key="5">
    <source>
        <dbReference type="Proteomes" id="UP001458880"/>
    </source>
</evidence>
<evidence type="ECO:0000256" key="2">
    <source>
        <dbReference type="ARBA" id="ARBA00023121"/>
    </source>
</evidence>
<dbReference type="InterPro" id="IPR000582">
    <property type="entry name" value="Acyl-CoA-binding_protein"/>
</dbReference>
<proteinExistence type="inferred from homology"/>
<evidence type="ECO:0000256" key="1">
    <source>
        <dbReference type="ARBA" id="ARBA00005567"/>
    </source>
</evidence>
<organism evidence="4 5">
    <name type="scientific">Popillia japonica</name>
    <name type="common">Japanese beetle</name>
    <dbReference type="NCBI Taxonomy" id="7064"/>
    <lineage>
        <taxon>Eukaryota</taxon>
        <taxon>Metazoa</taxon>
        <taxon>Ecdysozoa</taxon>
        <taxon>Arthropoda</taxon>
        <taxon>Hexapoda</taxon>
        <taxon>Insecta</taxon>
        <taxon>Pterygota</taxon>
        <taxon>Neoptera</taxon>
        <taxon>Endopterygota</taxon>
        <taxon>Coleoptera</taxon>
        <taxon>Polyphaga</taxon>
        <taxon>Scarabaeiformia</taxon>
        <taxon>Scarabaeidae</taxon>
        <taxon>Rutelinae</taxon>
        <taxon>Popillia</taxon>
    </lineage>
</organism>
<protein>
    <submittedName>
        <fullName evidence="4">Acyl CoA binding protein</fullName>
    </submittedName>
</protein>
<name>A0AAW1HTM3_POPJA</name>
<dbReference type="InterPro" id="IPR014352">
    <property type="entry name" value="FERM/acyl-CoA-bd_prot_sf"/>
</dbReference>
<dbReference type="PANTHER" id="PTHR23310:SF62">
    <property type="entry name" value="ACYL-COA BINDING PROTEIN 1, ISOFORM A"/>
    <property type="match status" value="1"/>
</dbReference>
<keyword evidence="5" id="KW-1185">Reference proteome</keyword>
<evidence type="ECO:0000313" key="4">
    <source>
        <dbReference type="EMBL" id="KAK9679848.1"/>
    </source>
</evidence>
<comment type="similarity">
    <text evidence="1">Belongs to the ACBP family.</text>
</comment>
<dbReference type="Pfam" id="PF00887">
    <property type="entry name" value="ACBP"/>
    <property type="match status" value="1"/>
</dbReference>
<evidence type="ECO:0000259" key="3">
    <source>
        <dbReference type="PROSITE" id="PS51228"/>
    </source>
</evidence>
<keyword evidence="2" id="KW-0446">Lipid-binding</keyword>